<evidence type="ECO:0000256" key="11">
    <source>
        <dbReference type="PROSITE-ProRule" id="PRU00284"/>
    </source>
</evidence>
<dbReference type="FunFam" id="1.10.287.950:FF:000001">
    <property type="entry name" value="Methyl-accepting chemotaxis sensory transducer"/>
    <property type="match status" value="1"/>
</dbReference>
<dbReference type="PANTHER" id="PTHR43531:SF11">
    <property type="entry name" value="METHYL-ACCEPTING CHEMOTAXIS PROTEIN 3"/>
    <property type="match status" value="1"/>
</dbReference>
<dbReference type="CDD" id="cd06225">
    <property type="entry name" value="HAMP"/>
    <property type="match status" value="1"/>
</dbReference>
<dbReference type="PROSITE" id="PS50111">
    <property type="entry name" value="CHEMOTAXIS_TRANSDUC_2"/>
    <property type="match status" value="1"/>
</dbReference>
<keyword evidence="9 11" id="KW-0807">Transducer</keyword>
<keyword evidence="3" id="KW-0488">Methylation</keyword>
<reference evidence="17" key="1">
    <citation type="journal article" date="2021" name="bioRxiv">
        <title>Unraveling nitrogen, sulfur and carbon metabolic pathways and microbial community transcriptional responses to substrate deprivation and toxicity stresses in a bioreactor mimicking anoxic brackish coastal sediment conditions.</title>
        <authorList>
            <person name="Martins P.D."/>
            <person name="Echeveste M.J."/>
            <person name="Arshad A."/>
            <person name="Kurth J."/>
            <person name="Ouboter H."/>
            <person name="Jetten M.S.M."/>
            <person name="Welte C.U."/>
        </authorList>
    </citation>
    <scope>NUCLEOTIDE SEQUENCE</scope>
    <source>
        <strain evidence="17">MAG_39</strain>
    </source>
</reference>
<feature type="region of interest" description="Disordered" evidence="13">
    <location>
        <begin position="282"/>
        <end position="308"/>
    </location>
</feature>
<evidence type="ECO:0000256" key="6">
    <source>
        <dbReference type="ARBA" id="ARBA00022692"/>
    </source>
</evidence>
<dbReference type="SMART" id="SM00283">
    <property type="entry name" value="MA"/>
    <property type="match status" value="1"/>
</dbReference>
<dbReference type="Gene3D" id="1.10.287.950">
    <property type="entry name" value="Methyl-accepting chemotaxis protein"/>
    <property type="match status" value="1"/>
</dbReference>
<dbReference type="AlphaFoldDB" id="A0A953M068"/>
<comment type="caution">
    <text evidence="17">The sequence shown here is derived from an EMBL/GenBank/DDBJ whole genome shotgun (WGS) entry which is preliminary data.</text>
</comment>
<dbReference type="PANTHER" id="PTHR43531">
    <property type="entry name" value="PROTEIN ICFG"/>
    <property type="match status" value="1"/>
</dbReference>
<dbReference type="GO" id="GO:0006935">
    <property type="term" value="P:chemotaxis"/>
    <property type="evidence" value="ECO:0007669"/>
    <property type="project" value="UniProtKB-KW"/>
</dbReference>
<dbReference type="InterPro" id="IPR004089">
    <property type="entry name" value="MCPsignal_dom"/>
</dbReference>
<evidence type="ECO:0000256" key="9">
    <source>
        <dbReference type="ARBA" id="ARBA00023224"/>
    </source>
</evidence>
<dbReference type="EMBL" id="JAIOIV010000076">
    <property type="protein sequence ID" value="MBZ0156484.1"/>
    <property type="molecule type" value="Genomic_DNA"/>
</dbReference>
<feature type="coiled-coil region" evidence="12">
    <location>
        <begin position="465"/>
        <end position="492"/>
    </location>
</feature>
<proteinExistence type="inferred from homology"/>
<evidence type="ECO:0000256" key="13">
    <source>
        <dbReference type="SAM" id="MobiDB-lite"/>
    </source>
</evidence>
<evidence type="ECO:0000313" key="18">
    <source>
        <dbReference type="Proteomes" id="UP000705867"/>
    </source>
</evidence>
<evidence type="ECO:0000256" key="2">
    <source>
        <dbReference type="ARBA" id="ARBA00022475"/>
    </source>
</evidence>
<evidence type="ECO:0000313" key="17">
    <source>
        <dbReference type="EMBL" id="MBZ0156484.1"/>
    </source>
</evidence>
<evidence type="ECO:0000256" key="14">
    <source>
        <dbReference type="SAM" id="Phobius"/>
    </source>
</evidence>
<feature type="compositionally biased region" description="Basic and acidic residues" evidence="13">
    <location>
        <begin position="574"/>
        <end position="584"/>
    </location>
</feature>
<feature type="compositionally biased region" description="Low complexity" evidence="13">
    <location>
        <begin position="538"/>
        <end position="550"/>
    </location>
</feature>
<organism evidence="17 18">
    <name type="scientific">Candidatus Nitrobium versatile</name>
    <dbReference type="NCBI Taxonomy" id="2884831"/>
    <lineage>
        <taxon>Bacteria</taxon>
        <taxon>Pseudomonadati</taxon>
        <taxon>Nitrospirota</taxon>
        <taxon>Nitrospiria</taxon>
        <taxon>Nitrospirales</taxon>
        <taxon>Nitrospiraceae</taxon>
        <taxon>Candidatus Nitrobium</taxon>
    </lineage>
</organism>
<dbReference type="SMART" id="SM00304">
    <property type="entry name" value="HAMP"/>
    <property type="match status" value="1"/>
</dbReference>
<evidence type="ECO:0000256" key="5">
    <source>
        <dbReference type="ARBA" id="ARBA00022519"/>
    </source>
</evidence>
<feature type="domain" description="HAMP" evidence="16">
    <location>
        <begin position="222"/>
        <end position="274"/>
    </location>
</feature>
<evidence type="ECO:0000256" key="8">
    <source>
        <dbReference type="ARBA" id="ARBA00023136"/>
    </source>
</evidence>
<keyword evidence="4" id="KW-0145">Chemotaxis</keyword>
<dbReference type="GO" id="GO:0007165">
    <property type="term" value="P:signal transduction"/>
    <property type="evidence" value="ECO:0007669"/>
    <property type="project" value="UniProtKB-KW"/>
</dbReference>
<keyword evidence="2" id="KW-1003">Cell membrane</keyword>
<dbReference type="SUPFAM" id="SSF58104">
    <property type="entry name" value="Methyl-accepting chemotaxis protein (MCP) signaling domain"/>
    <property type="match status" value="1"/>
</dbReference>
<dbReference type="Pfam" id="PF02203">
    <property type="entry name" value="TarH"/>
    <property type="match status" value="1"/>
</dbReference>
<keyword evidence="5" id="KW-0997">Cell inner membrane</keyword>
<dbReference type="PRINTS" id="PR00260">
    <property type="entry name" value="CHEMTRNSDUCR"/>
</dbReference>
<evidence type="ECO:0000259" key="15">
    <source>
        <dbReference type="PROSITE" id="PS50111"/>
    </source>
</evidence>
<feature type="region of interest" description="Disordered" evidence="13">
    <location>
        <begin position="538"/>
        <end position="584"/>
    </location>
</feature>
<gene>
    <name evidence="17" type="ORF">K8I29_09795</name>
</gene>
<keyword evidence="12" id="KW-0175">Coiled coil</keyword>
<sequence>MLNNMKIGVRLYLLAGIMAALLIIIGILGLRGMKQTDSGLETVYNDRLVPTGQLAEINELMLENIQQLLLAQFHDPKLEVSKVHEADHPITMHLDKVEANIGRISKVWEQYMATTLTPEEKKLAEKYLEDRMKFIHDGIKPAVALLKDKSFSEANLHTVKSIVPLFNNAKGGSESLLKLQIDVAKQEKDQADAAYSLTRNIVVGSIVGGLLLSGIIALWIIRSVTVPLNEGVRVMNKLAAGDLTASIDVTSRDETGQLLLAMRNMVGKLKEVVSEVAGASGNVASGSQQLSSSSQQMSQGATEQAASIEEVSSSMEQMSANIRQSADNAQQTEKIALKSAADAKEGGEAVRETVTAMKEIADKISIIEEIARQTNLLALNAAIEAARAGEHGKGFAVVASEVRKLAERSQTAAGEISQLSSSSVQVAERAGEMLAKLVPDIQKTAELVQEISAASREQDAGAEQINKAIQQLDQVVQQNASASEEMASTAEELSSQAEQLQGSIGFFNVGDRGEGIGVPARKVLPARTRKTMPVASGRPALAHAARGAGAKEPSPARERRPSGVALDLGGAGVGDEHDGEFERY</sequence>
<evidence type="ECO:0000259" key="16">
    <source>
        <dbReference type="PROSITE" id="PS50885"/>
    </source>
</evidence>
<evidence type="ECO:0000256" key="7">
    <source>
        <dbReference type="ARBA" id="ARBA00022989"/>
    </source>
</evidence>
<feature type="domain" description="Methyl-accepting transducer" evidence="15">
    <location>
        <begin position="279"/>
        <end position="494"/>
    </location>
</feature>
<evidence type="ECO:0000256" key="3">
    <source>
        <dbReference type="ARBA" id="ARBA00022481"/>
    </source>
</evidence>
<reference evidence="17" key="2">
    <citation type="submission" date="2021-08" db="EMBL/GenBank/DDBJ databases">
        <authorList>
            <person name="Dalcin Martins P."/>
        </authorList>
    </citation>
    <scope>NUCLEOTIDE SEQUENCE</scope>
    <source>
        <strain evidence="17">MAG_39</strain>
    </source>
</reference>
<dbReference type="PROSITE" id="PS50885">
    <property type="entry name" value="HAMP"/>
    <property type="match status" value="1"/>
</dbReference>
<dbReference type="Proteomes" id="UP000705867">
    <property type="component" value="Unassembled WGS sequence"/>
</dbReference>
<accession>A0A953M068</accession>
<dbReference type="InterPro" id="IPR051310">
    <property type="entry name" value="MCP_chemotaxis"/>
</dbReference>
<dbReference type="Pfam" id="PF00672">
    <property type="entry name" value="HAMP"/>
    <property type="match status" value="1"/>
</dbReference>
<protein>
    <submittedName>
        <fullName evidence="17">Methyl-accepting chemotaxis protein</fullName>
    </submittedName>
</protein>
<dbReference type="GO" id="GO:0004888">
    <property type="term" value="F:transmembrane signaling receptor activity"/>
    <property type="evidence" value="ECO:0007669"/>
    <property type="project" value="InterPro"/>
</dbReference>
<evidence type="ECO:0000256" key="4">
    <source>
        <dbReference type="ARBA" id="ARBA00022500"/>
    </source>
</evidence>
<dbReference type="GO" id="GO:0005886">
    <property type="term" value="C:plasma membrane"/>
    <property type="evidence" value="ECO:0007669"/>
    <property type="project" value="UniProtKB-SubCell"/>
</dbReference>
<dbReference type="InterPro" id="IPR003122">
    <property type="entry name" value="Tar_rcpt_lig-bd"/>
</dbReference>
<evidence type="ECO:0000256" key="10">
    <source>
        <dbReference type="ARBA" id="ARBA00029447"/>
    </source>
</evidence>
<feature type="transmembrane region" description="Helical" evidence="14">
    <location>
        <begin position="12"/>
        <end position="30"/>
    </location>
</feature>
<name>A0A953M068_9BACT</name>
<dbReference type="InterPro" id="IPR003660">
    <property type="entry name" value="HAMP_dom"/>
</dbReference>
<dbReference type="CDD" id="cd11386">
    <property type="entry name" value="MCP_signal"/>
    <property type="match status" value="1"/>
</dbReference>
<dbReference type="Pfam" id="PF00015">
    <property type="entry name" value="MCPsignal"/>
    <property type="match status" value="1"/>
</dbReference>
<comment type="subcellular location">
    <subcellularLocation>
        <location evidence="1">Cell inner membrane</location>
        <topology evidence="1">Multi-pass membrane protein</topology>
    </subcellularLocation>
</comment>
<keyword evidence="6 14" id="KW-0812">Transmembrane</keyword>
<keyword evidence="7 14" id="KW-1133">Transmembrane helix</keyword>
<dbReference type="InterPro" id="IPR004090">
    <property type="entry name" value="Chemotax_Me-accpt_rcpt"/>
</dbReference>
<comment type="similarity">
    <text evidence="10">Belongs to the methyl-accepting chemotaxis (MCP) protein family.</text>
</comment>
<keyword evidence="8 14" id="KW-0472">Membrane</keyword>
<feature type="compositionally biased region" description="Low complexity" evidence="13">
    <location>
        <begin position="285"/>
        <end position="299"/>
    </location>
</feature>
<evidence type="ECO:0000256" key="12">
    <source>
        <dbReference type="SAM" id="Coils"/>
    </source>
</evidence>
<evidence type="ECO:0000256" key="1">
    <source>
        <dbReference type="ARBA" id="ARBA00004429"/>
    </source>
</evidence>